<reference evidence="1 2" key="1">
    <citation type="journal article" date="2019" name="Nat. Ecol. Evol.">
        <title>Megaphylogeny resolves global patterns of mushroom evolution.</title>
        <authorList>
            <person name="Varga T."/>
            <person name="Krizsan K."/>
            <person name="Foldi C."/>
            <person name="Dima B."/>
            <person name="Sanchez-Garcia M."/>
            <person name="Sanchez-Ramirez S."/>
            <person name="Szollosi G.J."/>
            <person name="Szarkandi J.G."/>
            <person name="Papp V."/>
            <person name="Albert L."/>
            <person name="Andreopoulos W."/>
            <person name="Angelini C."/>
            <person name="Antonin V."/>
            <person name="Barry K.W."/>
            <person name="Bougher N.L."/>
            <person name="Buchanan P."/>
            <person name="Buyck B."/>
            <person name="Bense V."/>
            <person name="Catcheside P."/>
            <person name="Chovatia M."/>
            <person name="Cooper J."/>
            <person name="Damon W."/>
            <person name="Desjardin D."/>
            <person name="Finy P."/>
            <person name="Geml J."/>
            <person name="Haridas S."/>
            <person name="Hughes K."/>
            <person name="Justo A."/>
            <person name="Karasinski D."/>
            <person name="Kautmanova I."/>
            <person name="Kiss B."/>
            <person name="Kocsube S."/>
            <person name="Kotiranta H."/>
            <person name="LaButti K.M."/>
            <person name="Lechner B.E."/>
            <person name="Liimatainen K."/>
            <person name="Lipzen A."/>
            <person name="Lukacs Z."/>
            <person name="Mihaltcheva S."/>
            <person name="Morgado L.N."/>
            <person name="Niskanen T."/>
            <person name="Noordeloos M.E."/>
            <person name="Ohm R.A."/>
            <person name="Ortiz-Santana B."/>
            <person name="Ovrebo C."/>
            <person name="Racz N."/>
            <person name="Riley R."/>
            <person name="Savchenko A."/>
            <person name="Shiryaev A."/>
            <person name="Soop K."/>
            <person name="Spirin V."/>
            <person name="Szebenyi C."/>
            <person name="Tomsovsky M."/>
            <person name="Tulloss R.E."/>
            <person name="Uehling J."/>
            <person name="Grigoriev I.V."/>
            <person name="Vagvolgyi C."/>
            <person name="Papp T."/>
            <person name="Martin F.M."/>
            <person name="Miettinen O."/>
            <person name="Hibbett D.S."/>
            <person name="Nagy L.G."/>
        </authorList>
    </citation>
    <scope>NUCLEOTIDE SEQUENCE [LARGE SCALE GENOMIC DNA]</scope>
    <source>
        <strain evidence="1 2">NL-1719</strain>
    </source>
</reference>
<dbReference type="Proteomes" id="UP000308600">
    <property type="component" value="Unassembled WGS sequence"/>
</dbReference>
<organism evidence="1 2">
    <name type="scientific">Pluteus cervinus</name>
    <dbReference type="NCBI Taxonomy" id="181527"/>
    <lineage>
        <taxon>Eukaryota</taxon>
        <taxon>Fungi</taxon>
        <taxon>Dikarya</taxon>
        <taxon>Basidiomycota</taxon>
        <taxon>Agaricomycotina</taxon>
        <taxon>Agaricomycetes</taxon>
        <taxon>Agaricomycetidae</taxon>
        <taxon>Agaricales</taxon>
        <taxon>Pluteineae</taxon>
        <taxon>Pluteaceae</taxon>
        <taxon>Pluteus</taxon>
    </lineage>
</organism>
<protein>
    <submittedName>
        <fullName evidence="1">Uncharacterized protein</fullName>
    </submittedName>
</protein>
<keyword evidence="2" id="KW-1185">Reference proteome</keyword>
<sequence>MAEDQAQSTIQPQSIYFGYGSNLWLDQMKRRCPGSRFIGVGYLTDWTWFINTRGYANVKKSSADVVYGAMYLLTEEDEALLDGFEGVPTSYVKERHPVVYLGDEDFGNLVGEHRVVEALVYVDVYRLKEGPPKAEYICRMNEGINDALKSGVPKEYIEKYLRPYIPPIDNTPN</sequence>
<evidence type="ECO:0000313" key="1">
    <source>
        <dbReference type="EMBL" id="TFK62539.1"/>
    </source>
</evidence>
<dbReference type="EMBL" id="ML208575">
    <property type="protein sequence ID" value="TFK62539.1"/>
    <property type="molecule type" value="Genomic_DNA"/>
</dbReference>
<gene>
    <name evidence="1" type="ORF">BDN72DRAFT_804059</name>
</gene>
<accession>A0ACD3AB41</accession>
<proteinExistence type="predicted"/>
<evidence type="ECO:0000313" key="2">
    <source>
        <dbReference type="Proteomes" id="UP000308600"/>
    </source>
</evidence>
<name>A0ACD3AB41_9AGAR</name>